<dbReference type="RefSeq" id="WP_039715764.1">
    <property type="nucleotide sequence ID" value="NZ_JTJC03000001.1"/>
</dbReference>
<evidence type="ECO:0000313" key="1">
    <source>
        <dbReference type="EMBL" id="NHC34433.1"/>
    </source>
</evidence>
<dbReference type="AlphaFoldDB" id="A0A9X5E3X1"/>
<accession>A0A9X5E3X1</accession>
<organism evidence="1 2">
    <name type="scientific">Scytonema millei VB511283</name>
    <dbReference type="NCBI Taxonomy" id="1245923"/>
    <lineage>
        <taxon>Bacteria</taxon>
        <taxon>Bacillati</taxon>
        <taxon>Cyanobacteriota</taxon>
        <taxon>Cyanophyceae</taxon>
        <taxon>Nostocales</taxon>
        <taxon>Scytonemataceae</taxon>
        <taxon>Scytonema</taxon>
    </lineage>
</organism>
<name>A0A9X5E3X1_9CYAN</name>
<comment type="caution">
    <text evidence="1">The sequence shown here is derived from an EMBL/GenBank/DDBJ whole genome shotgun (WGS) entry which is preliminary data.</text>
</comment>
<dbReference type="EMBL" id="JTJC03000001">
    <property type="protein sequence ID" value="NHC34433.1"/>
    <property type="molecule type" value="Genomic_DNA"/>
</dbReference>
<sequence length="108" mass="12654">MLKTKLIHPAYYQIVRRIENAWEFRHGKIFYRSSDRAIDTANRELEYGLTKSKIVIELFRINGGRAGYYLVNLKDRSYYYCGLTLEDVKTILQQMGIGRPDPMENSNG</sequence>
<dbReference type="Proteomes" id="UP000031532">
    <property type="component" value="Unassembled WGS sequence"/>
</dbReference>
<keyword evidence="2" id="KW-1185">Reference proteome</keyword>
<gene>
    <name evidence="1" type="ORF">QH73_0007130</name>
</gene>
<proteinExistence type="predicted"/>
<dbReference type="OrthoDB" id="573986at2"/>
<reference evidence="1 2" key="1">
    <citation type="journal article" date="2015" name="Genome Announc.">
        <title>Draft Genome Sequence of the Terrestrial Cyanobacterium Scytonema millei VB511283, Isolated from Eastern India.</title>
        <authorList>
            <person name="Sen D."/>
            <person name="Chandrababunaidu M.M."/>
            <person name="Singh D."/>
            <person name="Sanghi N."/>
            <person name="Ghorai A."/>
            <person name="Mishra G.P."/>
            <person name="Madduluri M."/>
            <person name="Adhikary S.P."/>
            <person name="Tripathy S."/>
        </authorList>
    </citation>
    <scope>NUCLEOTIDE SEQUENCE [LARGE SCALE GENOMIC DNA]</scope>
    <source>
        <strain evidence="1 2">VB511283</strain>
    </source>
</reference>
<protein>
    <submittedName>
        <fullName evidence="1">Uncharacterized protein</fullName>
    </submittedName>
</protein>
<evidence type="ECO:0000313" key="2">
    <source>
        <dbReference type="Proteomes" id="UP000031532"/>
    </source>
</evidence>